<name>A0A3G6JG57_LACDL</name>
<evidence type="ECO:0000256" key="1">
    <source>
        <dbReference type="SAM" id="Phobius"/>
    </source>
</evidence>
<feature type="transmembrane region" description="Helical" evidence="1">
    <location>
        <begin position="40"/>
        <end position="57"/>
    </location>
</feature>
<keyword evidence="1" id="KW-0812">Transmembrane</keyword>
<keyword evidence="1" id="KW-1133">Transmembrane helix</keyword>
<dbReference type="AlphaFoldDB" id="A0A3G6JG57"/>
<organism evidence="2">
    <name type="scientific">Lactobacillus delbrueckii subsp. lactis</name>
    <dbReference type="NCBI Taxonomy" id="29397"/>
    <lineage>
        <taxon>Bacteria</taxon>
        <taxon>Bacillati</taxon>
        <taxon>Bacillota</taxon>
        <taxon>Bacilli</taxon>
        <taxon>Lactobacillales</taxon>
        <taxon>Lactobacillaceae</taxon>
        <taxon>Lactobacillus</taxon>
    </lineage>
</organism>
<reference evidence="2" key="1">
    <citation type="submission" date="2018-07" db="EMBL/GenBank/DDBJ databases">
        <authorList>
            <person name="Somerville V."/>
        </authorList>
    </citation>
    <scope>NUCLEOTIDE SEQUENCE</scope>
    <source>
        <strain evidence="2">NWC_2_2</strain>
    </source>
</reference>
<gene>
    <name evidence="2" type="ORF">DQL93_02550</name>
</gene>
<evidence type="ECO:0000313" key="2">
    <source>
        <dbReference type="EMBL" id="AZA15590.1"/>
    </source>
</evidence>
<protein>
    <submittedName>
        <fullName evidence="2">Uncharacterized protein</fullName>
    </submittedName>
</protein>
<sequence length="61" mass="6953">MKWDTHTFTLVLLVIVGLWEFARGYNIQRMGKKDSLPGKSYYLTGAGILVVAIYYAVKLWG</sequence>
<dbReference type="RefSeq" id="WP_138490780.1">
    <property type="nucleotide sequence ID" value="NZ_CP046131.1"/>
</dbReference>
<proteinExistence type="predicted"/>
<keyword evidence="1" id="KW-0472">Membrane</keyword>
<accession>A0A3G6JG57</accession>
<dbReference type="EMBL" id="CP031023">
    <property type="protein sequence ID" value="AZA15590.1"/>
    <property type="molecule type" value="Genomic_DNA"/>
</dbReference>